<comment type="caution">
    <text evidence="6">The sequence shown here is derived from an EMBL/GenBank/DDBJ whole genome shotgun (WGS) entry which is preliminary data.</text>
</comment>
<dbReference type="Gene3D" id="1.10.10.10">
    <property type="entry name" value="Winged helix-like DNA-binding domain superfamily/Winged helix DNA-binding domain"/>
    <property type="match status" value="2"/>
</dbReference>
<dbReference type="EMBL" id="JBHSIU010000054">
    <property type="protein sequence ID" value="MFC5003727.1"/>
    <property type="molecule type" value="Genomic_DNA"/>
</dbReference>
<evidence type="ECO:0000256" key="1">
    <source>
        <dbReference type="ARBA" id="ARBA00023015"/>
    </source>
</evidence>
<dbReference type="Pfam" id="PF04539">
    <property type="entry name" value="Sigma70_r3"/>
    <property type="match status" value="1"/>
</dbReference>
<keyword evidence="2" id="KW-0731">Sigma factor</keyword>
<accession>A0ABV9W628</accession>
<dbReference type="SUPFAM" id="SSF52091">
    <property type="entry name" value="SpoIIaa-like"/>
    <property type="match status" value="1"/>
</dbReference>
<dbReference type="Pfam" id="PF01740">
    <property type="entry name" value="STAS"/>
    <property type="match status" value="1"/>
</dbReference>
<dbReference type="InterPro" id="IPR007627">
    <property type="entry name" value="RNA_pol_sigma70_r2"/>
</dbReference>
<dbReference type="NCBIfam" id="TIGR02980">
    <property type="entry name" value="SigBFG"/>
    <property type="match status" value="1"/>
</dbReference>
<sequence>MDLTVTVSTHEDGGLVELTGALDFAGAPFVRHVVFELFDDGRHHVTVDASRLRLLDAGAIRALLYLHRRAEQLGGGLHVAGATGAVLTALEITGVAKKVRAYDELDWPATGRARRVVPLDDPPAAHGLWPVEVTDLLSRLHRLAPDDPGRVRLREDIIERCLPSAYRLARRFHSDSINDLLQVAALGLVKAVDGFDAVRGVEFGTYATPTVIGEIKRHFRDRNAGIRLPRRLQELRLAANRARDDLTQTLGHAPSVPELAAHLDVDTEQILEMMESTGSARPLSLDLPVAGSDEQTLGDTVGAEDPRLDLVDDRATLQAIIARLPEREQRILSLRFYANQSQSEIALEVGLSQMHVSRLLRHSLDYLHRHLTDR</sequence>
<evidence type="ECO:0000313" key="6">
    <source>
        <dbReference type="EMBL" id="MFC5003727.1"/>
    </source>
</evidence>
<dbReference type="InterPro" id="IPR036513">
    <property type="entry name" value="STAS_dom_sf"/>
</dbReference>
<dbReference type="Pfam" id="PF04542">
    <property type="entry name" value="Sigma70_r2"/>
    <property type="match status" value="1"/>
</dbReference>
<dbReference type="InterPro" id="IPR014322">
    <property type="entry name" value="RNA_pol_sigma-B/F/G"/>
</dbReference>
<dbReference type="NCBIfam" id="TIGR02937">
    <property type="entry name" value="sigma70-ECF"/>
    <property type="match status" value="1"/>
</dbReference>
<dbReference type="Proteomes" id="UP001595912">
    <property type="component" value="Unassembled WGS sequence"/>
</dbReference>
<dbReference type="PROSITE" id="PS50801">
    <property type="entry name" value="STAS"/>
    <property type="match status" value="1"/>
</dbReference>
<dbReference type="RefSeq" id="WP_380122957.1">
    <property type="nucleotide sequence ID" value="NZ_JBHSIU010000054.1"/>
</dbReference>
<protein>
    <submittedName>
        <fullName evidence="6">SigB/SigF/SigG family RNA polymerase sigma factor</fullName>
    </submittedName>
</protein>
<keyword evidence="3" id="KW-0238">DNA-binding</keyword>
<dbReference type="Gene3D" id="3.30.750.24">
    <property type="entry name" value="STAS domain"/>
    <property type="match status" value="1"/>
</dbReference>
<dbReference type="SUPFAM" id="SSF88659">
    <property type="entry name" value="Sigma3 and sigma4 domains of RNA polymerase sigma factors"/>
    <property type="match status" value="2"/>
</dbReference>
<dbReference type="PANTHER" id="PTHR30385:SF4">
    <property type="entry name" value="RNA POLYMERASE SIGMA-E FACTOR"/>
    <property type="match status" value="1"/>
</dbReference>
<dbReference type="Pfam" id="PF04545">
    <property type="entry name" value="Sigma70_r4"/>
    <property type="match status" value="1"/>
</dbReference>
<dbReference type="CDD" id="cd06171">
    <property type="entry name" value="Sigma70_r4"/>
    <property type="match status" value="1"/>
</dbReference>
<organism evidence="6 7">
    <name type="scientific">Dactylosporangium cerinum</name>
    <dbReference type="NCBI Taxonomy" id="1434730"/>
    <lineage>
        <taxon>Bacteria</taxon>
        <taxon>Bacillati</taxon>
        <taxon>Actinomycetota</taxon>
        <taxon>Actinomycetes</taxon>
        <taxon>Micromonosporales</taxon>
        <taxon>Micromonosporaceae</taxon>
        <taxon>Dactylosporangium</taxon>
    </lineage>
</organism>
<dbReference type="Gene3D" id="1.20.120.1810">
    <property type="match status" value="1"/>
</dbReference>
<dbReference type="PRINTS" id="PR00046">
    <property type="entry name" value="SIGMA70FCT"/>
</dbReference>
<evidence type="ECO:0000259" key="5">
    <source>
        <dbReference type="PROSITE" id="PS50801"/>
    </source>
</evidence>
<dbReference type="InterPro" id="IPR013324">
    <property type="entry name" value="RNA_pol_sigma_r3/r4-like"/>
</dbReference>
<name>A0ABV9W628_9ACTN</name>
<dbReference type="InterPro" id="IPR002645">
    <property type="entry name" value="STAS_dom"/>
</dbReference>
<proteinExistence type="predicted"/>
<dbReference type="InterPro" id="IPR007624">
    <property type="entry name" value="RNA_pol_sigma70_r3"/>
</dbReference>
<keyword evidence="4" id="KW-0804">Transcription</keyword>
<feature type="domain" description="STAS" evidence="5">
    <location>
        <begin position="3"/>
        <end position="99"/>
    </location>
</feature>
<evidence type="ECO:0000256" key="3">
    <source>
        <dbReference type="ARBA" id="ARBA00023125"/>
    </source>
</evidence>
<keyword evidence="1" id="KW-0805">Transcription regulation</keyword>
<gene>
    <name evidence="6" type="ORF">ACFPIJ_38625</name>
</gene>
<keyword evidence="7" id="KW-1185">Reference proteome</keyword>
<dbReference type="SUPFAM" id="SSF88946">
    <property type="entry name" value="Sigma2 domain of RNA polymerase sigma factors"/>
    <property type="match status" value="1"/>
</dbReference>
<dbReference type="InterPro" id="IPR000943">
    <property type="entry name" value="RNA_pol_sigma70"/>
</dbReference>
<dbReference type="InterPro" id="IPR014284">
    <property type="entry name" value="RNA_pol_sigma-70_dom"/>
</dbReference>
<dbReference type="InterPro" id="IPR013325">
    <property type="entry name" value="RNA_pol_sigma_r2"/>
</dbReference>
<dbReference type="PANTHER" id="PTHR30385">
    <property type="entry name" value="SIGMA FACTOR F FLAGELLAR"/>
    <property type="match status" value="1"/>
</dbReference>
<dbReference type="InterPro" id="IPR007630">
    <property type="entry name" value="RNA_pol_sigma70_r4"/>
</dbReference>
<evidence type="ECO:0000256" key="4">
    <source>
        <dbReference type="ARBA" id="ARBA00023163"/>
    </source>
</evidence>
<dbReference type="InterPro" id="IPR036388">
    <property type="entry name" value="WH-like_DNA-bd_sf"/>
</dbReference>
<reference evidence="7" key="1">
    <citation type="journal article" date="2019" name="Int. J. Syst. Evol. Microbiol.">
        <title>The Global Catalogue of Microorganisms (GCM) 10K type strain sequencing project: providing services to taxonomists for standard genome sequencing and annotation.</title>
        <authorList>
            <consortium name="The Broad Institute Genomics Platform"/>
            <consortium name="The Broad Institute Genome Sequencing Center for Infectious Disease"/>
            <person name="Wu L."/>
            <person name="Ma J."/>
        </authorList>
    </citation>
    <scope>NUCLEOTIDE SEQUENCE [LARGE SCALE GENOMIC DNA]</scope>
    <source>
        <strain evidence="7">CGMCC 4.7152</strain>
    </source>
</reference>
<evidence type="ECO:0000313" key="7">
    <source>
        <dbReference type="Proteomes" id="UP001595912"/>
    </source>
</evidence>
<evidence type="ECO:0000256" key="2">
    <source>
        <dbReference type="ARBA" id="ARBA00023082"/>
    </source>
</evidence>
<dbReference type="CDD" id="cd07043">
    <property type="entry name" value="STAS_anti-anti-sigma_factors"/>
    <property type="match status" value="1"/>
</dbReference>